<evidence type="ECO:0000256" key="2">
    <source>
        <dbReference type="ARBA" id="ARBA00022921"/>
    </source>
</evidence>
<dbReference type="PIRSF" id="PIRSF003688">
    <property type="entry name" value="VAC_PP"/>
    <property type="match status" value="1"/>
</dbReference>
<dbReference type="GeneID" id="22647415"/>
<dbReference type="GO" id="GO:0003677">
    <property type="term" value="F:DNA binding"/>
    <property type="evidence" value="ECO:0007669"/>
    <property type="project" value="UniProtKB-KW"/>
</dbReference>
<keyword evidence="7" id="KW-1185">Reference proteome</keyword>
<dbReference type="InterPro" id="IPR006854">
    <property type="entry name" value="Phosphoprotein_F17"/>
</dbReference>
<dbReference type="Proteomes" id="UP000107385">
    <property type="component" value="Segment"/>
</dbReference>
<evidence type="ECO:0000256" key="1">
    <source>
        <dbReference type="ARBA" id="ARBA00022553"/>
    </source>
</evidence>
<dbReference type="EMBL" id="KM502564">
    <property type="protein sequence ID" value="AIZ77268.1"/>
    <property type="molecule type" value="Genomic_DNA"/>
</dbReference>
<name>A0A0A7MA66_9POXV</name>
<organism evidence="6 7">
    <name type="scientific">Parapoxvirus red deer/HL953</name>
    <dbReference type="NCBI Taxonomy" id="1579460"/>
    <lineage>
        <taxon>Viruses</taxon>
        <taxon>Varidnaviria</taxon>
        <taxon>Bamfordvirae</taxon>
        <taxon>Nucleocytoviricota</taxon>
        <taxon>Pokkesviricetes</taxon>
        <taxon>Chitovirales</taxon>
        <taxon>Poxviridae</taxon>
        <taxon>Chordopoxvirinae</taxon>
        <taxon>Parapoxvirus</taxon>
        <taxon>Parapoxvirus reddeerpox</taxon>
        <taxon>Red deerpox virus</taxon>
    </lineage>
</organism>
<evidence type="ECO:0000256" key="3">
    <source>
        <dbReference type="ARBA" id="ARBA00023125"/>
    </source>
</evidence>
<reference evidence="6 7" key="1">
    <citation type="submission" date="2014-09" db="EMBL/GenBank/DDBJ databases">
        <title>Parapoxvirus (PPV) of red deer reveals sub-clinical infection and confirms a unique species.</title>
        <authorList>
            <person name="Friederichs S."/>
            <person name="Stefan K."/>
            <person name="Helmut B."/>
            <person name="Heike L."/>
            <person name="Mathias B."/>
        </authorList>
    </citation>
    <scope>NUCLEOTIDE SEQUENCE [LARGE SCALE GENOMIC DNA]</scope>
    <source>
        <strain evidence="6">HL953</strain>
    </source>
</reference>
<dbReference type="Pfam" id="PF04767">
    <property type="entry name" value="Pox_F17"/>
    <property type="match status" value="1"/>
</dbReference>
<dbReference type="KEGG" id="vg:22647415"/>
<keyword evidence="1" id="KW-0597">Phosphoprotein</keyword>
<keyword evidence="2" id="KW-0426">Late protein</keyword>
<protein>
    <submittedName>
        <fullName evidence="6">Putative DNA-binding phosphoprotein</fullName>
    </submittedName>
</protein>
<accession>A0A0A7MA66</accession>
<proteinExistence type="inferred from homology"/>
<feature type="region of interest" description="Disordered" evidence="5">
    <location>
        <begin position="50"/>
        <end position="88"/>
    </location>
</feature>
<feature type="compositionally biased region" description="Pro residues" evidence="5">
    <location>
        <begin position="61"/>
        <end position="82"/>
    </location>
</feature>
<dbReference type="RefSeq" id="YP_009112756.1">
    <property type="nucleotide sequence ID" value="NC_025963.1"/>
</dbReference>
<evidence type="ECO:0000313" key="7">
    <source>
        <dbReference type="Proteomes" id="UP000107385"/>
    </source>
</evidence>
<evidence type="ECO:0000256" key="4">
    <source>
        <dbReference type="ARBA" id="ARBA00034718"/>
    </source>
</evidence>
<dbReference type="GO" id="GO:0019082">
    <property type="term" value="P:viral protein processing"/>
    <property type="evidence" value="ECO:0007669"/>
    <property type="project" value="InterPro"/>
</dbReference>
<evidence type="ECO:0000256" key="5">
    <source>
        <dbReference type="SAM" id="MobiDB-lite"/>
    </source>
</evidence>
<keyword evidence="3 6" id="KW-0238">DNA-binding</keyword>
<comment type="similarity">
    <text evidence="4">Belongs to the orthopoxvirus OPG062 family.</text>
</comment>
<evidence type="ECO:0000313" key="6">
    <source>
        <dbReference type="EMBL" id="AIZ77268.1"/>
    </source>
</evidence>
<sequence length="113" mass="12045">MEGSNIHKSPFTVKVKGLGNVLVLKYVKMCDVPDLACDAPTASCILKVDPPRSPSCDRRPAPPSPPACPRTPPACPLTPPGASPGATPFMRTQMLESLFSTAKTNGEQLCRRQ</sequence>